<dbReference type="InterPro" id="IPR022742">
    <property type="entry name" value="Hydrolase_4"/>
</dbReference>
<dbReference type="InterPro" id="IPR050960">
    <property type="entry name" value="AB_hydrolase_4_sf"/>
</dbReference>
<dbReference type="Pfam" id="PF12146">
    <property type="entry name" value="Hydrolase_4"/>
    <property type="match status" value="1"/>
</dbReference>
<evidence type="ECO:0000259" key="2">
    <source>
        <dbReference type="Pfam" id="PF12146"/>
    </source>
</evidence>
<gene>
    <name evidence="3" type="ORF">ABUE30_11030</name>
</gene>
<dbReference type="PANTHER" id="PTHR10794:SF94">
    <property type="entry name" value="ESTERASE YHET-RELATED"/>
    <property type="match status" value="1"/>
</dbReference>
<evidence type="ECO:0000256" key="1">
    <source>
        <dbReference type="ARBA" id="ARBA00010884"/>
    </source>
</evidence>
<dbReference type="Gene3D" id="3.40.50.1820">
    <property type="entry name" value="alpha/beta hydrolase"/>
    <property type="match status" value="1"/>
</dbReference>
<dbReference type="InterPro" id="IPR029058">
    <property type="entry name" value="AB_hydrolase_fold"/>
</dbReference>
<reference evidence="3 4" key="1">
    <citation type="journal article" date="2013" name="Int. J. Syst. Evol. Microbiol.">
        <title>Celerinatantimonas yamalensis sp. nov., a cold-adapted diazotrophic bacterium from a cold permafrost brine.</title>
        <authorList>
            <person name="Shcherbakova V."/>
            <person name="Chuvilskaya N."/>
            <person name="Rivkina E."/>
            <person name="Demidov N."/>
            <person name="Uchaeva V."/>
            <person name="Suetin S."/>
            <person name="Suzina N."/>
            <person name="Gilichinsky D."/>
        </authorList>
    </citation>
    <scope>NUCLEOTIDE SEQUENCE [LARGE SCALE GENOMIC DNA]</scope>
    <source>
        <strain evidence="3 4">C7</strain>
    </source>
</reference>
<sequence length="327" mass="36871">MNDEKNRRGLFKAAFYANNRHLQTILPTLFTYPLPPLNWQILPIADGDHVELAWVNAPSPLTQVIIILLPGLEGSIASHYISRLLARLQHTNLTTVVLHHRGCGPTMNRLWRSYHSNDQLGLQALVRHCQTRWPTTPLYAIGYSMGANLLANYLADHPLNGAALICPPLNLAVSAALLNQPTRLIYRRYLLNSLKQRLSTKIAQFANAPIKRSTLKSIHTLAEFDECYTAPACGFNSANDYYQQASCLPRLALIDTPTWLLRAADDPVVDPAPEDLTQRLSPSIHYQLSRHGGHVGFSQGWRLQHSWLDETLLRWLQRSISPTIEKD</sequence>
<organism evidence="3 4">
    <name type="scientific">Celerinatantimonas yamalensis</name>
    <dbReference type="NCBI Taxonomy" id="559956"/>
    <lineage>
        <taxon>Bacteria</taxon>
        <taxon>Pseudomonadati</taxon>
        <taxon>Pseudomonadota</taxon>
        <taxon>Gammaproteobacteria</taxon>
        <taxon>Celerinatantimonadaceae</taxon>
        <taxon>Celerinatantimonas</taxon>
    </lineage>
</organism>
<dbReference type="PANTHER" id="PTHR10794">
    <property type="entry name" value="ABHYDROLASE DOMAIN-CONTAINING PROTEIN"/>
    <property type="match status" value="1"/>
</dbReference>
<dbReference type="Proteomes" id="UP001629953">
    <property type="component" value="Unassembled WGS sequence"/>
</dbReference>
<dbReference type="SUPFAM" id="SSF53474">
    <property type="entry name" value="alpha/beta-Hydrolases"/>
    <property type="match status" value="1"/>
</dbReference>
<name>A0ABW9GA12_9GAMM</name>
<evidence type="ECO:0000313" key="4">
    <source>
        <dbReference type="Proteomes" id="UP001629953"/>
    </source>
</evidence>
<proteinExistence type="inferred from homology"/>
<dbReference type="InterPro" id="IPR012020">
    <property type="entry name" value="ABHD4"/>
</dbReference>
<accession>A0ABW9GA12</accession>
<dbReference type="PIRSF" id="PIRSF005211">
    <property type="entry name" value="Ab_hydro_YheT"/>
    <property type="match status" value="1"/>
</dbReference>
<feature type="domain" description="Serine aminopeptidase S33" evidence="2">
    <location>
        <begin position="65"/>
        <end position="281"/>
    </location>
</feature>
<dbReference type="EMBL" id="JBEQCT010000004">
    <property type="protein sequence ID" value="MFM2485586.1"/>
    <property type="molecule type" value="Genomic_DNA"/>
</dbReference>
<comment type="similarity">
    <text evidence="1">Belongs to the AB hydrolase superfamily. AB hydrolase 4 family.</text>
</comment>
<evidence type="ECO:0000313" key="3">
    <source>
        <dbReference type="EMBL" id="MFM2485586.1"/>
    </source>
</evidence>
<dbReference type="RefSeq" id="WP_408623822.1">
    <property type="nucleotide sequence ID" value="NZ_JBEQCT010000004.1"/>
</dbReference>
<keyword evidence="4" id="KW-1185">Reference proteome</keyword>
<comment type="caution">
    <text evidence="3">The sequence shown here is derived from an EMBL/GenBank/DDBJ whole genome shotgun (WGS) entry which is preliminary data.</text>
</comment>
<protein>
    <submittedName>
        <fullName evidence="3">Alpha/beta fold hydrolase</fullName>
    </submittedName>
</protein>
<keyword evidence="3" id="KW-0378">Hydrolase</keyword>
<dbReference type="GO" id="GO:0016787">
    <property type="term" value="F:hydrolase activity"/>
    <property type="evidence" value="ECO:0007669"/>
    <property type="project" value="UniProtKB-KW"/>
</dbReference>